<keyword evidence="2" id="KW-1003">Cell membrane</keyword>
<evidence type="ECO:0000256" key="4">
    <source>
        <dbReference type="ARBA" id="ARBA00022692"/>
    </source>
</evidence>
<dbReference type="CDD" id="cd12912">
    <property type="entry name" value="PDC2_MCP_like"/>
    <property type="match status" value="1"/>
</dbReference>
<keyword evidence="5 10" id="KW-1133">Transmembrane helix</keyword>
<dbReference type="CDD" id="cd18773">
    <property type="entry name" value="PDC1_HK_sensor"/>
    <property type="match status" value="1"/>
</dbReference>
<evidence type="ECO:0000259" key="12">
    <source>
        <dbReference type="PROSITE" id="PS50885"/>
    </source>
</evidence>
<comment type="subcellular location">
    <subcellularLocation>
        <location evidence="1">Cell membrane</location>
        <topology evidence="1">Multi-pass membrane protein</topology>
    </subcellularLocation>
</comment>
<sequence length="674" mass="74822">MKIRNKKKSIKAVLFPIIIAAILIPLIASSILSYTKSNKIIKERLIKSSDEITQEIDVNLEEFFIGLENTLDVIANNQNFIDLVKVEDGIIDGNLTSKEDIEYVTKEILDDITKSNDKFLSTYIGTKNKRMFADLGNAMSDNPSYDPTSRGWYKEAVKNNGEIVYTDPYIDANTKKLNFTICKALKDSNGQIMGVVGIDVDLEGFAKKYGNMKLGKTGYIFIISNDGKFVVNKDEKTIGKNLSEEDKNLFISETGSKIDEDNFMYSMKNERTGWTIGINFSKDEIKEEVDIIKNASILILLISVIVALILANIISNMITKPLKKLEDAITRASTGDFSQEININTNDEFGHIGTCFNDMIISLKNLLNEIKLSSEMVYKTSNDIEEMSNITENSTNQIAYAIEEIAGSNNQQAKDTEQGSQKANNLSNSITSISNEITDINAKFEETVCLNKSGIQIVKDLTDKTKQTIDNSRELDLAIKDMEESSKEISNIIEAINAIASQTNLLALNASIEAARAGEAGKGFAVVADEIRKLSEETTGASYKIGELIKKIQEKSNISVKSIENVSQTLQQQQESVVETRDIFDKISYDISNISNDISNVKNLNNDMINSKEDIVLSINNISELAQETCASTEEVSASTQQTLAIVENMVKSSDELKLLSDKLKDEVGKFKTE</sequence>
<evidence type="ECO:0000256" key="5">
    <source>
        <dbReference type="ARBA" id="ARBA00022989"/>
    </source>
</evidence>
<dbReference type="SMART" id="SM00304">
    <property type="entry name" value="HAMP"/>
    <property type="match status" value="1"/>
</dbReference>
<dbReference type="PROSITE" id="PS50885">
    <property type="entry name" value="HAMP"/>
    <property type="match status" value="1"/>
</dbReference>
<keyword evidence="3" id="KW-0145">Chemotaxis</keyword>
<evidence type="ECO:0000313" key="14">
    <source>
        <dbReference type="Proteomes" id="UP001222800"/>
    </source>
</evidence>
<evidence type="ECO:0000256" key="9">
    <source>
        <dbReference type="PROSITE-ProRule" id="PRU00284"/>
    </source>
</evidence>
<accession>A0ABY8EDA8</accession>
<dbReference type="InterPro" id="IPR003660">
    <property type="entry name" value="HAMP_dom"/>
</dbReference>
<evidence type="ECO:0000259" key="11">
    <source>
        <dbReference type="PROSITE" id="PS50111"/>
    </source>
</evidence>
<evidence type="ECO:0000256" key="6">
    <source>
        <dbReference type="ARBA" id="ARBA00023136"/>
    </source>
</evidence>
<dbReference type="PANTHER" id="PTHR32089">
    <property type="entry name" value="METHYL-ACCEPTING CHEMOTAXIS PROTEIN MCPB"/>
    <property type="match status" value="1"/>
</dbReference>
<dbReference type="Pfam" id="PF02743">
    <property type="entry name" value="dCache_1"/>
    <property type="match status" value="1"/>
</dbReference>
<evidence type="ECO:0000256" key="8">
    <source>
        <dbReference type="ARBA" id="ARBA00029447"/>
    </source>
</evidence>
<evidence type="ECO:0000256" key="7">
    <source>
        <dbReference type="ARBA" id="ARBA00023224"/>
    </source>
</evidence>
<keyword evidence="6 10" id="KW-0472">Membrane</keyword>
<dbReference type="Proteomes" id="UP001222800">
    <property type="component" value="Chromosome"/>
</dbReference>
<evidence type="ECO:0000256" key="1">
    <source>
        <dbReference type="ARBA" id="ARBA00004651"/>
    </source>
</evidence>
<dbReference type="SMART" id="SM00283">
    <property type="entry name" value="MA"/>
    <property type="match status" value="1"/>
</dbReference>
<dbReference type="RefSeq" id="WP_277731840.1">
    <property type="nucleotide sequence ID" value="NZ_CP120733.1"/>
</dbReference>
<dbReference type="SUPFAM" id="SSF58104">
    <property type="entry name" value="Methyl-accepting chemotaxis protein (MCP) signaling domain"/>
    <property type="match status" value="1"/>
</dbReference>
<dbReference type="EMBL" id="CP120733">
    <property type="protein sequence ID" value="WFD09880.1"/>
    <property type="molecule type" value="Genomic_DNA"/>
</dbReference>
<dbReference type="Pfam" id="PF00672">
    <property type="entry name" value="HAMP"/>
    <property type="match status" value="1"/>
</dbReference>
<evidence type="ECO:0000256" key="10">
    <source>
        <dbReference type="SAM" id="Phobius"/>
    </source>
</evidence>
<organism evidence="13 14">
    <name type="scientific">Tepidibacter hydrothermalis</name>
    <dbReference type="NCBI Taxonomy" id="3036126"/>
    <lineage>
        <taxon>Bacteria</taxon>
        <taxon>Bacillati</taxon>
        <taxon>Bacillota</taxon>
        <taxon>Clostridia</taxon>
        <taxon>Peptostreptococcales</taxon>
        <taxon>Peptostreptococcaceae</taxon>
        <taxon>Tepidibacter</taxon>
    </lineage>
</organism>
<feature type="transmembrane region" description="Helical" evidence="10">
    <location>
        <begin position="295"/>
        <end position="314"/>
    </location>
</feature>
<feature type="domain" description="HAMP" evidence="12">
    <location>
        <begin position="316"/>
        <end position="368"/>
    </location>
</feature>
<dbReference type="PROSITE" id="PS50111">
    <property type="entry name" value="CHEMOTAXIS_TRANSDUC_2"/>
    <property type="match status" value="1"/>
</dbReference>
<dbReference type="InterPro" id="IPR033479">
    <property type="entry name" value="dCache_1"/>
</dbReference>
<dbReference type="Gene3D" id="1.10.287.950">
    <property type="entry name" value="Methyl-accepting chemotaxis protein"/>
    <property type="match status" value="1"/>
</dbReference>
<feature type="domain" description="Methyl-accepting transducer" evidence="11">
    <location>
        <begin position="387"/>
        <end position="644"/>
    </location>
</feature>
<dbReference type="InterPro" id="IPR029151">
    <property type="entry name" value="Sensor-like_sf"/>
</dbReference>
<gene>
    <name evidence="13" type="ORF">P4S50_16065</name>
</gene>
<evidence type="ECO:0000313" key="13">
    <source>
        <dbReference type="EMBL" id="WFD09880.1"/>
    </source>
</evidence>
<comment type="similarity">
    <text evidence="8">Belongs to the methyl-accepting chemotaxis (MCP) protein family.</text>
</comment>
<keyword evidence="7 9" id="KW-0807">Transducer</keyword>
<evidence type="ECO:0000256" key="3">
    <source>
        <dbReference type="ARBA" id="ARBA00022500"/>
    </source>
</evidence>
<dbReference type="Pfam" id="PF00015">
    <property type="entry name" value="MCPsignal"/>
    <property type="match status" value="1"/>
</dbReference>
<feature type="transmembrane region" description="Helical" evidence="10">
    <location>
        <begin position="12"/>
        <end position="34"/>
    </location>
</feature>
<proteinExistence type="inferred from homology"/>
<evidence type="ECO:0000256" key="2">
    <source>
        <dbReference type="ARBA" id="ARBA00022475"/>
    </source>
</evidence>
<name>A0ABY8EDA8_9FIRM</name>
<dbReference type="SUPFAM" id="SSF103190">
    <property type="entry name" value="Sensory domain-like"/>
    <property type="match status" value="1"/>
</dbReference>
<dbReference type="CDD" id="cd06225">
    <property type="entry name" value="HAMP"/>
    <property type="match status" value="1"/>
</dbReference>
<keyword evidence="4 10" id="KW-0812">Transmembrane</keyword>
<protein>
    <submittedName>
        <fullName evidence="13">Methyl-accepting chemotaxis protein</fullName>
    </submittedName>
</protein>
<dbReference type="InterPro" id="IPR004089">
    <property type="entry name" value="MCPsignal_dom"/>
</dbReference>
<dbReference type="PANTHER" id="PTHR32089:SF114">
    <property type="entry name" value="METHYL-ACCEPTING CHEMOTAXIS PROTEIN MCPB"/>
    <property type="match status" value="1"/>
</dbReference>
<reference evidence="13 14" key="1">
    <citation type="submission" date="2023-03" db="EMBL/GenBank/DDBJ databases">
        <title>Complete genome sequence of Tepidibacter sp. SWIR-1, isolated from a deep-sea hydrothermal vent.</title>
        <authorList>
            <person name="Li X."/>
        </authorList>
    </citation>
    <scope>NUCLEOTIDE SEQUENCE [LARGE SCALE GENOMIC DNA]</scope>
    <source>
        <strain evidence="13 14">SWIR-1</strain>
    </source>
</reference>
<keyword evidence="14" id="KW-1185">Reference proteome</keyword>
<dbReference type="Gene3D" id="3.30.450.20">
    <property type="entry name" value="PAS domain"/>
    <property type="match status" value="2"/>
</dbReference>
<dbReference type="Gene3D" id="1.10.8.500">
    <property type="entry name" value="HAMP domain in histidine kinase"/>
    <property type="match status" value="1"/>
</dbReference>